<keyword evidence="2" id="KW-0408">Iron</keyword>
<feature type="domain" description="SET" evidence="4">
    <location>
        <begin position="1344"/>
        <end position="1494"/>
    </location>
</feature>
<dbReference type="PANTHER" id="PTHR10694:SF33">
    <property type="entry name" value="LYSINE-SPECIFIC DEMETHYLASE 5"/>
    <property type="match status" value="1"/>
</dbReference>
<feature type="compositionally biased region" description="Polar residues" evidence="3">
    <location>
        <begin position="1051"/>
        <end position="1064"/>
    </location>
</feature>
<dbReference type="SMART" id="SM00558">
    <property type="entry name" value="JmjC"/>
    <property type="match status" value="1"/>
</dbReference>
<feature type="region of interest" description="Disordered" evidence="3">
    <location>
        <begin position="1045"/>
        <end position="1064"/>
    </location>
</feature>
<dbReference type="Gene3D" id="2.170.270.10">
    <property type="entry name" value="SET domain"/>
    <property type="match status" value="1"/>
</dbReference>
<feature type="compositionally biased region" description="Polar residues" evidence="3">
    <location>
        <begin position="1009"/>
        <end position="1025"/>
    </location>
</feature>
<dbReference type="PROSITE" id="PS50280">
    <property type="entry name" value="SET"/>
    <property type="match status" value="1"/>
</dbReference>
<comment type="caution">
    <text evidence="6">The sequence shown here is derived from an EMBL/GenBank/DDBJ whole genome shotgun (WGS) entry which is preliminary data.</text>
</comment>
<evidence type="ECO:0000256" key="3">
    <source>
        <dbReference type="SAM" id="MobiDB-lite"/>
    </source>
</evidence>
<dbReference type="GO" id="GO:0005634">
    <property type="term" value="C:nucleus"/>
    <property type="evidence" value="ECO:0007669"/>
    <property type="project" value="TreeGrafter"/>
</dbReference>
<dbReference type="EMBL" id="JAUTDP010000009">
    <property type="protein sequence ID" value="KAK3396103.1"/>
    <property type="molecule type" value="Genomic_DNA"/>
</dbReference>
<dbReference type="GO" id="GO:0000785">
    <property type="term" value="C:chromatin"/>
    <property type="evidence" value="ECO:0007669"/>
    <property type="project" value="TreeGrafter"/>
</dbReference>
<dbReference type="Proteomes" id="UP001281003">
    <property type="component" value="Unassembled WGS sequence"/>
</dbReference>
<feature type="compositionally biased region" description="Polar residues" evidence="3">
    <location>
        <begin position="789"/>
        <end position="802"/>
    </location>
</feature>
<reference evidence="6" key="2">
    <citation type="submission" date="2023-07" db="EMBL/GenBank/DDBJ databases">
        <authorList>
            <consortium name="Lawrence Berkeley National Laboratory"/>
            <person name="Haridas S."/>
            <person name="Hensen N."/>
            <person name="Bonometti L."/>
            <person name="Westerberg I."/>
            <person name="Brannstrom I.O."/>
            <person name="Guillou S."/>
            <person name="Cros-Aarteil S."/>
            <person name="Calhoun S."/>
            <person name="Kuo A."/>
            <person name="Mondo S."/>
            <person name="Pangilinan J."/>
            <person name="Riley R."/>
            <person name="LaButti K."/>
            <person name="Andreopoulos B."/>
            <person name="Lipzen A."/>
            <person name="Chen C."/>
            <person name="Yanf M."/>
            <person name="Daum C."/>
            <person name="Ng V."/>
            <person name="Clum A."/>
            <person name="Steindorff A."/>
            <person name="Ohm R."/>
            <person name="Martin F."/>
            <person name="Silar P."/>
            <person name="Natvig D."/>
            <person name="Lalanne C."/>
            <person name="Gautier V."/>
            <person name="Ament-velasquez S.L."/>
            <person name="Kruys A."/>
            <person name="Hutchinson M.I."/>
            <person name="Powell A.J."/>
            <person name="Barry K."/>
            <person name="Miller A.N."/>
            <person name="Grigoriev I.V."/>
            <person name="Debuchy R."/>
            <person name="Gladieux P."/>
            <person name="Thoren M.H."/>
            <person name="Johannesson H."/>
        </authorList>
    </citation>
    <scope>NUCLEOTIDE SEQUENCE</scope>
    <source>
        <strain evidence="6">FGSC 1904</strain>
    </source>
</reference>
<protein>
    <recommendedName>
        <fullName evidence="8">JmjC domain-containing protein</fullName>
    </recommendedName>
</protein>
<dbReference type="InterPro" id="IPR003347">
    <property type="entry name" value="JmjC_dom"/>
</dbReference>
<dbReference type="SUPFAM" id="SSF82199">
    <property type="entry name" value="SET domain"/>
    <property type="match status" value="1"/>
</dbReference>
<dbReference type="SUPFAM" id="SSF51197">
    <property type="entry name" value="Clavaminate synthase-like"/>
    <property type="match status" value="1"/>
</dbReference>
<evidence type="ECO:0000256" key="2">
    <source>
        <dbReference type="ARBA" id="ARBA00023004"/>
    </source>
</evidence>
<sequence>MDNQDLRRGHVDSIRNELGQICHDLRRYLDEGTTLLRKVKPPDVKAARDLLEHIIVRIHSVDSKLASSDIHPDPLADGPHTPVSNVDVSSIVHHQQQFVPADSVEPNQESQQLPLNQEPVQQPHQLQGQQEVQLQPEKSVQHQQQEPPQGQGEAQPRSNLEYQLQPEPRSQQYGHQYDHQVQSEAQQDAQMQPQLPAHQQIHLHHQKQVQAQGQREVVVQVQQSLQQHDQLSNHLQSQQRDHLQDHLRNHLPGQLQDQLQPQQAVPRQEQPYDHQVVEPQTQGENEQHTQQEAQQDQPHQRNQLPYQQQEHRHPETACDPAPEEVSKAVPEAVSEAMPNAGAGIGLTQQSSQSEPPTQNEIHATVPAPQATLPAAITDSTIGQSSTSHGTGHDYIEAQPRESVQLPLPKLLPRPKDSAPLFDCTYQDVHVLNEELFELCSLDPEVQDRGYFKLQVRDLPPLQVGKMGRPDQNHATSFVYKKDNFGLVKVDTGKKPRIKWPKFPLPVTEKQNWTLKEQKQLWNSTAAHPPNGARPYIIGNPLFDDVELSPGEKLRRRGPAVLEGINTQYIYFNLTGKTITVMHREDAHVRSENLLRAGENKFWCFIKPSSAAKLEERMRHNFPEMRSCSQAIRHLSRHIPPAKLDEWGVEYTLDYCVPGQAVVTEPGTYHQVLNLGPNYALAINVEYESSPDDPPNYTFCDEDCPDQFAISAEDFRINPDAMTVDRKALPAKTKPMAMMAQPKTSGAVSPARQFPKDGISSSTAPVTHQEREEPQPVIGPPQPNPGYAENSRSQQQESGVPSSVVCTVPTNVHESQGSDVSELNPPVLNSGLVGRDLSQHVSEPQQIITEPQAPPEVQDAVPEVQQVTTEPEGPPEVQRAAPGQEFAVLPIQPFSQTGILVQQQEQSGIMRAEPVILSSPQPQVLGPFVDHYQEHPRVQATVPVLHQSTASAMATTAPTPFFKIPDIRFVGPPVLQPFDGAIQAFDREFKTQTFRAQQPSYEILQPPPELNQSSSPTQVFGSYAQQPSSDSQLIVNGVAASGAGYKRPAETAMQSTVKRPKSDNNANSFGRLASLLRTAKSPPVEQVWTKAAFLRLAGLVRDWREYSRSVSIPGGGFDVLDHIDDAEQVSQELHVFLRRFFKMKLSECTETSAQTNGFKDAFSHPVSYHVDFDELARKLNWDLAGRNQLNDFVREGKCWRAICGRYKGLLCLLPSGDRFVELAMFEDQLAHFHTQVNTDAVQKMCAMGQILERSIWEYLELPEFAWESVDTSELSLDEISPLLSQFKLIKANHYDCQKYNWGIQPSPLGWTDPWPSDPMSVLKTDKKGCSLCNSKRRMTTVKSTCKCLVKRLPQIPRISEDGSKGAGVRAVGSFKANEFLGELVGELRPPRTQGAPFNYSNSCPDVPNGRSQANNHDADRHSYEWTMEVCRPDLHDQVVAEIYPQQMGNWVRKVRHDGVNPSAAFKVMKISGKWRVMLMALKDIRDGEEITAKYGRGYRKEQPYEVVEGLH</sequence>
<feature type="region of interest" description="Disordered" evidence="3">
    <location>
        <begin position="169"/>
        <end position="194"/>
    </location>
</feature>
<feature type="compositionally biased region" description="Low complexity" evidence="3">
    <location>
        <begin position="288"/>
        <end position="297"/>
    </location>
</feature>
<evidence type="ECO:0000256" key="1">
    <source>
        <dbReference type="ARBA" id="ARBA00022723"/>
    </source>
</evidence>
<dbReference type="InterPro" id="IPR001214">
    <property type="entry name" value="SET_dom"/>
</dbReference>
<accession>A0AAE0PA31</accession>
<dbReference type="SMART" id="SM00317">
    <property type="entry name" value="SET"/>
    <property type="match status" value="1"/>
</dbReference>
<keyword evidence="1" id="KW-0479">Metal-binding</keyword>
<feature type="domain" description="JmjC" evidence="5">
    <location>
        <begin position="537"/>
        <end position="703"/>
    </location>
</feature>
<dbReference type="GO" id="GO:0046872">
    <property type="term" value="F:metal ion binding"/>
    <property type="evidence" value="ECO:0007669"/>
    <property type="project" value="UniProtKB-KW"/>
</dbReference>
<feature type="region of interest" description="Disordered" evidence="3">
    <location>
        <begin position="1003"/>
        <end position="1025"/>
    </location>
</feature>
<dbReference type="PANTHER" id="PTHR10694">
    <property type="entry name" value="LYSINE-SPECIFIC DEMETHYLASE"/>
    <property type="match status" value="1"/>
</dbReference>
<feature type="region of interest" description="Disordered" evidence="3">
    <location>
        <begin position="97"/>
        <end position="157"/>
    </location>
</feature>
<keyword evidence="7" id="KW-1185">Reference proteome</keyword>
<dbReference type="InterPro" id="IPR046341">
    <property type="entry name" value="SET_dom_sf"/>
</dbReference>
<dbReference type="GO" id="GO:0034647">
    <property type="term" value="F:histone H3K4me/H3K4me2/H3K4me3 demethylase activity"/>
    <property type="evidence" value="ECO:0007669"/>
    <property type="project" value="TreeGrafter"/>
</dbReference>
<feature type="compositionally biased region" description="Polar residues" evidence="3">
    <location>
        <begin position="105"/>
        <end position="115"/>
    </location>
</feature>
<evidence type="ECO:0000259" key="4">
    <source>
        <dbReference type="PROSITE" id="PS50280"/>
    </source>
</evidence>
<feature type="compositionally biased region" description="Polar residues" evidence="3">
    <location>
        <begin position="169"/>
        <end position="193"/>
    </location>
</feature>
<feature type="region of interest" description="Disordered" evidence="3">
    <location>
        <begin position="278"/>
        <end position="330"/>
    </location>
</feature>
<feature type="region of interest" description="Disordered" evidence="3">
    <location>
        <begin position="64"/>
        <end position="85"/>
    </location>
</feature>
<reference evidence="6" key="1">
    <citation type="journal article" date="2023" name="Mol. Phylogenet. Evol.">
        <title>Genome-scale phylogeny and comparative genomics of the fungal order Sordariales.</title>
        <authorList>
            <person name="Hensen N."/>
            <person name="Bonometti L."/>
            <person name="Westerberg I."/>
            <person name="Brannstrom I.O."/>
            <person name="Guillou S."/>
            <person name="Cros-Aarteil S."/>
            <person name="Calhoun S."/>
            <person name="Haridas S."/>
            <person name="Kuo A."/>
            <person name="Mondo S."/>
            <person name="Pangilinan J."/>
            <person name="Riley R."/>
            <person name="LaButti K."/>
            <person name="Andreopoulos B."/>
            <person name="Lipzen A."/>
            <person name="Chen C."/>
            <person name="Yan M."/>
            <person name="Daum C."/>
            <person name="Ng V."/>
            <person name="Clum A."/>
            <person name="Steindorff A."/>
            <person name="Ohm R.A."/>
            <person name="Martin F."/>
            <person name="Silar P."/>
            <person name="Natvig D.O."/>
            <person name="Lalanne C."/>
            <person name="Gautier V."/>
            <person name="Ament-Velasquez S.L."/>
            <person name="Kruys A."/>
            <person name="Hutchinson M.I."/>
            <person name="Powell A.J."/>
            <person name="Barry K."/>
            <person name="Miller A.N."/>
            <person name="Grigoriev I.V."/>
            <person name="Debuchy R."/>
            <person name="Gladieux P."/>
            <person name="Hiltunen Thoren M."/>
            <person name="Johannesson H."/>
        </authorList>
    </citation>
    <scope>NUCLEOTIDE SEQUENCE</scope>
    <source>
        <strain evidence="6">FGSC 1904</strain>
    </source>
</reference>
<dbReference type="PROSITE" id="PS51184">
    <property type="entry name" value="JMJC"/>
    <property type="match status" value="1"/>
</dbReference>
<dbReference type="Pfam" id="PF02373">
    <property type="entry name" value="JmjC"/>
    <property type="match status" value="1"/>
</dbReference>
<evidence type="ECO:0000313" key="7">
    <source>
        <dbReference type="Proteomes" id="UP001281003"/>
    </source>
</evidence>
<feature type="compositionally biased region" description="Low complexity" evidence="3">
    <location>
        <begin position="117"/>
        <end position="156"/>
    </location>
</feature>
<dbReference type="GO" id="GO:0006355">
    <property type="term" value="P:regulation of DNA-templated transcription"/>
    <property type="evidence" value="ECO:0007669"/>
    <property type="project" value="TreeGrafter"/>
</dbReference>
<proteinExistence type="predicted"/>
<feature type="region of interest" description="Disordered" evidence="3">
    <location>
        <begin position="341"/>
        <end position="360"/>
    </location>
</feature>
<organism evidence="6 7">
    <name type="scientific">Sordaria brevicollis</name>
    <dbReference type="NCBI Taxonomy" id="83679"/>
    <lineage>
        <taxon>Eukaryota</taxon>
        <taxon>Fungi</taxon>
        <taxon>Dikarya</taxon>
        <taxon>Ascomycota</taxon>
        <taxon>Pezizomycotina</taxon>
        <taxon>Sordariomycetes</taxon>
        <taxon>Sordariomycetidae</taxon>
        <taxon>Sordariales</taxon>
        <taxon>Sordariaceae</taxon>
        <taxon>Sordaria</taxon>
    </lineage>
</organism>
<dbReference type="Gene3D" id="2.60.120.650">
    <property type="entry name" value="Cupin"/>
    <property type="match status" value="1"/>
</dbReference>
<evidence type="ECO:0000259" key="5">
    <source>
        <dbReference type="PROSITE" id="PS51184"/>
    </source>
</evidence>
<dbReference type="Pfam" id="PF00856">
    <property type="entry name" value="SET"/>
    <property type="match status" value="1"/>
</dbReference>
<evidence type="ECO:0000313" key="6">
    <source>
        <dbReference type="EMBL" id="KAK3396103.1"/>
    </source>
</evidence>
<name>A0AAE0PA31_SORBR</name>
<evidence type="ECO:0008006" key="8">
    <source>
        <dbReference type="Google" id="ProtNLM"/>
    </source>
</evidence>
<feature type="region of interest" description="Disordered" evidence="3">
    <location>
        <begin position="731"/>
        <end position="802"/>
    </location>
</feature>
<gene>
    <name evidence="6" type="ORF">B0T20DRAFT_261342</name>
</gene>